<dbReference type="InterPro" id="IPR036116">
    <property type="entry name" value="FN3_sf"/>
</dbReference>
<dbReference type="OrthoDB" id="7822067at2"/>
<reference evidence="3 4" key="1">
    <citation type="submission" date="2019-04" db="EMBL/GenBank/DDBJ databases">
        <title>Draft genome sequence of Youngimonas vesicularis.</title>
        <authorList>
            <person name="Hameed A."/>
        </authorList>
    </citation>
    <scope>NUCLEOTIDE SEQUENCE [LARGE SCALE GENOMIC DNA]</scope>
    <source>
        <strain evidence="3 4">CC-AMW-E</strain>
    </source>
</reference>
<feature type="region of interest" description="Disordered" evidence="1">
    <location>
        <begin position="256"/>
        <end position="275"/>
    </location>
</feature>
<dbReference type="Gene3D" id="2.60.40.10">
    <property type="entry name" value="Immunoglobulins"/>
    <property type="match status" value="1"/>
</dbReference>
<keyword evidence="4" id="KW-1185">Reference proteome</keyword>
<dbReference type="InterPro" id="IPR032876">
    <property type="entry name" value="J_dom"/>
</dbReference>
<dbReference type="SUPFAM" id="SSF49265">
    <property type="entry name" value="Fibronectin type III"/>
    <property type="match status" value="1"/>
</dbReference>
<organism evidence="3 4">
    <name type="scientific">Thalassobius vesicularis</name>
    <dbReference type="NCBI Taxonomy" id="1294297"/>
    <lineage>
        <taxon>Bacteria</taxon>
        <taxon>Pseudomonadati</taxon>
        <taxon>Pseudomonadota</taxon>
        <taxon>Alphaproteobacteria</taxon>
        <taxon>Rhodobacterales</taxon>
        <taxon>Roseobacteraceae</taxon>
        <taxon>Thalassovita</taxon>
    </lineage>
</organism>
<dbReference type="RefSeq" id="WP_136340649.1">
    <property type="nucleotide sequence ID" value="NZ_SSMD01000012.1"/>
</dbReference>
<dbReference type="Pfam" id="PF13550">
    <property type="entry name" value="Phage-tail_3"/>
    <property type="match status" value="1"/>
</dbReference>
<dbReference type="PROSITE" id="PS50853">
    <property type="entry name" value="FN3"/>
    <property type="match status" value="1"/>
</dbReference>
<evidence type="ECO:0000313" key="4">
    <source>
        <dbReference type="Proteomes" id="UP000306113"/>
    </source>
</evidence>
<protein>
    <recommendedName>
        <fullName evidence="2">Fibronectin type-III domain-containing protein</fullName>
    </recommendedName>
</protein>
<dbReference type="InterPro" id="IPR013783">
    <property type="entry name" value="Ig-like_fold"/>
</dbReference>
<dbReference type="CDD" id="cd00063">
    <property type="entry name" value="FN3"/>
    <property type="match status" value="1"/>
</dbReference>
<dbReference type="InterPro" id="IPR003961">
    <property type="entry name" value="FN3_dom"/>
</dbReference>
<feature type="domain" description="Fibronectin type-III" evidence="2">
    <location>
        <begin position="562"/>
        <end position="658"/>
    </location>
</feature>
<accession>A0A4V3UYL7</accession>
<comment type="caution">
    <text evidence="3">The sequence shown here is derived from an EMBL/GenBank/DDBJ whole genome shotgun (WGS) entry which is preliminary data.</text>
</comment>
<evidence type="ECO:0000256" key="1">
    <source>
        <dbReference type="SAM" id="MobiDB-lite"/>
    </source>
</evidence>
<evidence type="ECO:0000313" key="3">
    <source>
        <dbReference type="EMBL" id="THD71400.1"/>
    </source>
</evidence>
<dbReference type="Proteomes" id="UP000306113">
    <property type="component" value="Unassembled WGS sequence"/>
</dbReference>
<evidence type="ECO:0000259" key="2">
    <source>
        <dbReference type="PROSITE" id="PS50853"/>
    </source>
</evidence>
<gene>
    <name evidence="3" type="ORF">E7681_18020</name>
</gene>
<dbReference type="EMBL" id="SSMD01000012">
    <property type="protein sequence ID" value="THD71400.1"/>
    <property type="molecule type" value="Genomic_DNA"/>
</dbReference>
<name>A0A4V3UYL7_9RHOB</name>
<dbReference type="Gene3D" id="2.60.120.260">
    <property type="entry name" value="Galactose-binding domain-like"/>
    <property type="match status" value="1"/>
</dbReference>
<sequence>MPQVGAFFAGMFSAAAPAIGSATFGAWAAGAGVSGFLTTTVLGRLLSTVALTALSRALAPKPTVPGIRTTQTLTGGVTPASFILGRYATEGQLVCPPMSHGRDGGTPNAYLTYVIELGDVPGQTLEGIIVDGRACVPDSENPHADYGFPLPELSESRTRTQVVGSDPVDGYPIYDEVTTETPTAWVRYYDGTQVAADPMLMDRYGDYPERPWTADMVGTGICYAILTFRLARAIYTGFPQVRFVLGGIPLYDPRADDTAGGAGPQRREDPATWTPSENPAVQVYNILRGIALPGGHVWGGDMAAEDLPAGSWFAAMAAADAPVALDEEGASEPAWRSGYEVFVADEPAGVIEELLKPCSGQLAEIGGVWKIRLGGPGLPVFFFSDADVNISDSQQFDPFPALADTYNGVHASYPDPDALWNSVDAPPRYDAGSEAADGNRRLIADLSLPACPYANQVQRVMRAYLEEERRMRRHVLTLAPEAIPLEPLDAVAWSSARNGYEAKIFEVVTIVDPLVTSKPQLSLRERDPADYDWQPGFALPVSLPSPATVPALPLSVGLWSVAPTSLRGADGTARRPGLLLSWQGADRDEAAGLRYRVRLAATQEVVATGQTEDATEGARVISEGVLPDTDYQVRVAWAARDDRESLWSDWAAVTTPDTRLAPPDLDPGVQGALSDAVSARADLDALTDGYTGTLAGTVAGFDGVIAGLEATLASVSGDLTDLSGAYGALTTGFAGTLSAAVGDLAAQIGGLDQAVIDARAEAAMAIAPLGVSVPRAPSSAWTMDPTSTAAPVLRPAAEASRFVTDDAVFGECFELGPQNQTLAAAYPLSFDPEAVYRVDVTFRVTDAGSTGGVRWRIGATTFAGGAIAESNIQSLTQTATLADGVVTASLWISASLQTLQEAELADNLHLAGSGSANRAWFHLRANVSGDSDGIVHVASLAVRDVTAALEVAATLRSTLSAELGQVSATLAQDYYTITETDQAITAAGLALQSAIGAVAADLATNYYTRASADGAIAGAITSYHADLTGASGALGLLSADLETNYYTSTQTDSAIAGEITSYNAALLSPAGAVGAISADLASNYYTIAGTGSAIASSVTDYHAELVGASGALGLLAADLSTNHYTITEADQAIAGSLTEYTSSLLAPGGAIGALSADLAQNYYTRTEADSAIAGQITSYDAQLTGPAGALGSLSANLTQNYLTRTETGTAIALSAQRMQARSERRLMAAAACLPQICMVSGSYEFAAFEDGTVLYRDGARVLTLDRGEISALACTRGERFTSDKPFVASLAGNPGYGTPLGSEGMAGTRFAHAFTRDTPVTTTILPLASGRWRARTGPVDDGDLSAEPWQEMAAGTFIDLSDSRSGEIFVHVETTAYVLVHRRGGGTSDGELISPAAPELMALNDWPSMIAPPVGVVVQNSGAYYASSDGETLLWSFASGDGAGSDAETHMPVAACGDEYCLAQTGIADYFLATMDQPSVITVTDRTGTMIGTHALAAFDTLQIGLESGAGAQISSEGPFYFSGSAPFFLRANKTSDEFVAVGYRRAARQEVESAALTGAINDIRNLETNALTGTAFATMLQALQVDAAGNSAFVSLSGTALANLQGYLAASASLTAELSGGQIAGLRATVYDGAGGASPGALLELIGDTVIAPGTISTSRLVVSDLTNFAAGCDFETDAGIPFDVAAAGFVLDDTVCLTGARSLRISHAAVTAPFFNDMIVSPGSEIYAELHARKSPDWDGDGANAKLRFGNNTTGANSYVAAIPLGTGDFSAADSWERKTLVVTVPAGCTRLSVSLMFASAAASAGSIWLDGIVIRHRNGGELIVDGAITGDHVASQTLSSEHVLAGGISADRLAIGMGGNLIEDPVWATGTEGIGTWTANATLNAETTVDLRPPGQWAGVNFPTMMIFQDGTTVADYYLYLKRVGAGYGNGQCFPVEPGQWYDGSAHVSTHRCGGQLQIRWRDGSGTDLGGPASVELSNNLAGSSGNPDAWARYGVRGQAPSGAVMGQVVLRKYGTNPGEANSYVFVHKPMLAQTHAHASASPPWSPGGQTSIAGDQIRTGAIRSANFVSGVAGWSIDTVGNAEFNSLITRGALIDGAASDGGAIVAHAGGVVAVQNTVAAVLATGPLQHGQLWQIGVMSEYRRHSSYSYEAKTTVTVNVETRFRVQMRVKSAGVWSGWATEFTAPYSSSPVWTSDNYLFSRMGSFEDMEIRLLCELSATPDPATPGQSNIRNASVFARALER</sequence>
<proteinExistence type="predicted"/>